<keyword evidence="4 9" id="KW-0812">Transmembrane</keyword>
<evidence type="ECO:0000313" key="12">
    <source>
        <dbReference type="Proteomes" id="UP000188235"/>
    </source>
</evidence>
<keyword evidence="2 9" id="KW-0813">Transport</keyword>
<name>A0A1Q2D274_9ACTN</name>
<dbReference type="Proteomes" id="UP000188235">
    <property type="component" value="Chromosome"/>
</dbReference>
<dbReference type="GO" id="GO:0009306">
    <property type="term" value="P:protein secretion"/>
    <property type="evidence" value="ECO:0007669"/>
    <property type="project" value="UniProtKB-UniRule"/>
</dbReference>
<dbReference type="OrthoDB" id="9805743at2"/>
<feature type="region of interest" description="Disordered" evidence="10">
    <location>
        <begin position="1"/>
        <end position="23"/>
    </location>
</feature>
<dbReference type="InterPro" id="IPR005807">
    <property type="entry name" value="SecE_bac"/>
</dbReference>
<organism evidence="11 12">
    <name type="scientific">Tessaracoccus flavescens</name>
    <dbReference type="NCBI Taxonomy" id="399497"/>
    <lineage>
        <taxon>Bacteria</taxon>
        <taxon>Bacillati</taxon>
        <taxon>Actinomycetota</taxon>
        <taxon>Actinomycetes</taxon>
        <taxon>Propionibacteriales</taxon>
        <taxon>Propionibacteriaceae</taxon>
        <taxon>Tessaracoccus</taxon>
    </lineage>
</organism>
<feature type="transmembrane region" description="Helical" evidence="9">
    <location>
        <begin position="50"/>
        <end position="79"/>
    </location>
</feature>
<dbReference type="InterPro" id="IPR038379">
    <property type="entry name" value="SecE_sf"/>
</dbReference>
<dbReference type="GO" id="GO:0043952">
    <property type="term" value="P:protein transport by the Sec complex"/>
    <property type="evidence" value="ECO:0007669"/>
    <property type="project" value="UniProtKB-UniRule"/>
</dbReference>
<evidence type="ECO:0000256" key="6">
    <source>
        <dbReference type="ARBA" id="ARBA00022989"/>
    </source>
</evidence>
<proteinExistence type="inferred from homology"/>
<accession>A0A1Q2D274</accession>
<keyword evidence="7 9" id="KW-0811">Translocation</keyword>
<comment type="subunit">
    <text evidence="9">Component of the Sec protein translocase complex. Heterotrimer consisting of SecY, SecE and SecG subunits. The heterotrimers can form oligomers, although 1 heterotrimer is thought to be able to translocate proteins. Interacts with the ribosome. Interacts with SecDF, and other proteins may be involved. Interacts with SecA.</text>
</comment>
<evidence type="ECO:0000256" key="5">
    <source>
        <dbReference type="ARBA" id="ARBA00022927"/>
    </source>
</evidence>
<comment type="subcellular location">
    <subcellularLocation>
        <location evidence="9">Cell membrane</location>
        <topology evidence="9">Single-pass membrane protein</topology>
    </subcellularLocation>
    <subcellularLocation>
        <location evidence="1">Membrane</location>
    </subcellularLocation>
</comment>
<reference evidence="11 12" key="1">
    <citation type="journal article" date="2008" name="Int. J. Syst. Evol. Microbiol.">
        <title>Tessaracoccus flavescens sp. nov., isolated from marine sediment.</title>
        <authorList>
            <person name="Lee D.W."/>
            <person name="Lee S.D."/>
        </authorList>
    </citation>
    <scope>NUCLEOTIDE SEQUENCE [LARGE SCALE GENOMIC DNA]</scope>
    <source>
        <strain evidence="11 12">SST-39T</strain>
    </source>
</reference>
<keyword evidence="5 9" id="KW-0653">Protein transport</keyword>
<evidence type="ECO:0000256" key="9">
    <source>
        <dbReference type="HAMAP-Rule" id="MF_00422"/>
    </source>
</evidence>
<gene>
    <name evidence="9" type="primary">secE</name>
    <name evidence="11" type="ORF">BW733_03385</name>
</gene>
<keyword evidence="12" id="KW-1185">Reference proteome</keyword>
<comment type="function">
    <text evidence="9">Essential subunit of the Sec protein translocation channel SecYEG. Clamps together the 2 halves of SecY. May contact the channel plug during translocation.</text>
</comment>
<dbReference type="KEGG" id="tfa:BW733_03385"/>
<comment type="similarity">
    <text evidence="9">Belongs to the SecE/SEC61-gamma family.</text>
</comment>
<dbReference type="EMBL" id="CP019607">
    <property type="protein sequence ID" value="AQP52446.1"/>
    <property type="molecule type" value="Genomic_DNA"/>
</dbReference>
<evidence type="ECO:0000256" key="3">
    <source>
        <dbReference type="ARBA" id="ARBA00022475"/>
    </source>
</evidence>
<sequence length="85" mass="9598">MRKKDAPTRKRSEATSEHEDPYKAKNPVQFVKQSVDELKKVVWPTWAQTLAMFGAVLTFVLIMIAIVGVLDFAFGWGLLKLFGSN</sequence>
<dbReference type="GO" id="GO:0005886">
    <property type="term" value="C:plasma membrane"/>
    <property type="evidence" value="ECO:0007669"/>
    <property type="project" value="UniProtKB-SubCell"/>
</dbReference>
<dbReference type="PROSITE" id="PS01067">
    <property type="entry name" value="SECE_SEC61G"/>
    <property type="match status" value="1"/>
</dbReference>
<dbReference type="PANTHER" id="PTHR33910:SF1">
    <property type="entry name" value="PROTEIN TRANSLOCASE SUBUNIT SECE"/>
    <property type="match status" value="1"/>
</dbReference>
<dbReference type="STRING" id="399497.BW733_03385"/>
<dbReference type="GO" id="GO:0065002">
    <property type="term" value="P:intracellular protein transmembrane transport"/>
    <property type="evidence" value="ECO:0007669"/>
    <property type="project" value="UniProtKB-UniRule"/>
</dbReference>
<evidence type="ECO:0000256" key="7">
    <source>
        <dbReference type="ARBA" id="ARBA00023010"/>
    </source>
</evidence>
<protein>
    <recommendedName>
        <fullName evidence="9">Protein translocase subunit SecE</fullName>
    </recommendedName>
</protein>
<keyword evidence="6 9" id="KW-1133">Transmembrane helix</keyword>
<evidence type="ECO:0000256" key="10">
    <source>
        <dbReference type="SAM" id="MobiDB-lite"/>
    </source>
</evidence>
<evidence type="ECO:0000313" key="11">
    <source>
        <dbReference type="EMBL" id="AQP52446.1"/>
    </source>
</evidence>
<evidence type="ECO:0000256" key="1">
    <source>
        <dbReference type="ARBA" id="ARBA00004370"/>
    </source>
</evidence>
<dbReference type="Gene3D" id="1.20.5.1030">
    <property type="entry name" value="Preprotein translocase secy subunit"/>
    <property type="match status" value="1"/>
</dbReference>
<evidence type="ECO:0000256" key="2">
    <source>
        <dbReference type="ARBA" id="ARBA00022448"/>
    </source>
</evidence>
<dbReference type="GO" id="GO:0008320">
    <property type="term" value="F:protein transmembrane transporter activity"/>
    <property type="evidence" value="ECO:0007669"/>
    <property type="project" value="UniProtKB-UniRule"/>
</dbReference>
<evidence type="ECO:0000256" key="4">
    <source>
        <dbReference type="ARBA" id="ARBA00022692"/>
    </source>
</evidence>
<dbReference type="AlphaFoldDB" id="A0A1Q2D274"/>
<keyword evidence="3 9" id="KW-1003">Cell membrane</keyword>
<dbReference type="InterPro" id="IPR001901">
    <property type="entry name" value="Translocase_SecE/Sec61-g"/>
</dbReference>
<dbReference type="Pfam" id="PF00584">
    <property type="entry name" value="SecE"/>
    <property type="match status" value="1"/>
</dbReference>
<dbReference type="PANTHER" id="PTHR33910">
    <property type="entry name" value="PROTEIN TRANSLOCASE SUBUNIT SECE"/>
    <property type="match status" value="1"/>
</dbReference>
<keyword evidence="8 9" id="KW-0472">Membrane</keyword>
<dbReference type="HAMAP" id="MF_00422">
    <property type="entry name" value="SecE"/>
    <property type="match status" value="1"/>
</dbReference>
<dbReference type="NCBIfam" id="TIGR00964">
    <property type="entry name" value="secE_bact"/>
    <property type="match status" value="1"/>
</dbReference>
<dbReference type="GO" id="GO:0006605">
    <property type="term" value="P:protein targeting"/>
    <property type="evidence" value="ECO:0007669"/>
    <property type="project" value="UniProtKB-UniRule"/>
</dbReference>
<evidence type="ECO:0000256" key="8">
    <source>
        <dbReference type="ARBA" id="ARBA00023136"/>
    </source>
</evidence>